<feature type="modified residue" description="4-aspartylphosphate" evidence="5">
    <location>
        <position position="54"/>
    </location>
</feature>
<evidence type="ECO:0000259" key="6">
    <source>
        <dbReference type="PROSITE" id="PS50043"/>
    </source>
</evidence>
<evidence type="ECO:0000256" key="2">
    <source>
        <dbReference type="ARBA" id="ARBA00023015"/>
    </source>
</evidence>
<dbReference type="Proteomes" id="UP000677180">
    <property type="component" value="Chromosome"/>
</dbReference>
<dbReference type="PANTHER" id="PTHR43214:SF24">
    <property type="entry name" value="TRANSCRIPTIONAL REGULATORY PROTEIN NARL-RELATED"/>
    <property type="match status" value="1"/>
</dbReference>
<dbReference type="GO" id="GO:0000160">
    <property type="term" value="P:phosphorelay signal transduction system"/>
    <property type="evidence" value="ECO:0007669"/>
    <property type="project" value="InterPro"/>
</dbReference>
<evidence type="ECO:0000256" key="5">
    <source>
        <dbReference type="PROSITE-ProRule" id="PRU00169"/>
    </source>
</evidence>
<dbReference type="CDD" id="cd06170">
    <property type="entry name" value="LuxR_C_like"/>
    <property type="match status" value="1"/>
</dbReference>
<dbReference type="EMBL" id="CP072385">
    <property type="protein sequence ID" value="QUC10697.1"/>
    <property type="molecule type" value="Genomic_DNA"/>
</dbReference>
<evidence type="ECO:0000256" key="1">
    <source>
        <dbReference type="ARBA" id="ARBA00022553"/>
    </source>
</evidence>
<proteinExistence type="predicted"/>
<accession>A0AB37HTQ6</accession>
<dbReference type="SMART" id="SM00421">
    <property type="entry name" value="HTH_LUXR"/>
    <property type="match status" value="1"/>
</dbReference>
<keyword evidence="3" id="KW-0238">DNA-binding</keyword>
<dbReference type="GO" id="GO:0006355">
    <property type="term" value="P:regulation of DNA-templated transcription"/>
    <property type="evidence" value="ECO:0007669"/>
    <property type="project" value="InterPro"/>
</dbReference>
<organism evidence="8 9">
    <name type="scientific">Arachnia propionica</name>
    <dbReference type="NCBI Taxonomy" id="1750"/>
    <lineage>
        <taxon>Bacteria</taxon>
        <taxon>Bacillati</taxon>
        <taxon>Actinomycetota</taxon>
        <taxon>Actinomycetes</taxon>
        <taxon>Propionibacteriales</taxon>
        <taxon>Propionibacteriaceae</taxon>
        <taxon>Arachnia</taxon>
    </lineage>
</organism>
<dbReference type="PROSITE" id="PS50043">
    <property type="entry name" value="HTH_LUXR_2"/>
    <property type="match status" value="1"/>
</dbReference>
<keyword evidence="2" id="KW-0805">Transcription regulation</keyword>
<dbReference type="SUPFAM" id="SSF52172">
    <property type="entry name" value="CheY-like"/>
    <property type="match status" value="1"/>
</dbReference>
<dbReference type="AlphaFoldDB" id="A0AB37HTQ6"/>
<feature type="domain" description="HTH luxR-type" evidence="6">
    <location>
        <begin position="148"/>
        <end position="213"/>
    </location>
</feature>
<dbReference type="SMART" id="SM00448">
    <property type="entry name" value="REC"/>
    <property type="match status" value="1"/>
</dbReference>
<reference evidence="8" key="1">
    <citation type="submission" date="2021-03" db="EMBL/GenBank/DDBJ databases">
        <title>Human Oral Microbial Genomes.</title>
        <authorList>
            <person name="Johnston C.D."/>
            <person name="Chen T."/>
            <person name="Dewhirst F.E."/>
        </authorList>
    </citation>
    <scope>NUCLEOTIDE SEQUENCE</scope>
    <source>
        <strain evidence="8">F0714</strain>
    </source>
</reference>
<evidence type="ECO:0000313" key="8">
    <source>
        <dbReference type="EMBL" id="QUC10697.1"/>
    </source>
</evidence>
<sequence length="216" mass="23100">MIRVVLVDDQAVVRAGFRVLLEEHGDIAVVGEAAGGREAVAVVAREHPDVVCMDLRMPAGDGLTATRQIVASRQDGSPAVLVVTTFDLDADVFGALEAGADGFILKDCEPEELVDAVRRLAAGYGLVDHTVTRRVIAEFARRHAPAGNTTEIRKLTARELEIVKLLAAGMSNAEIATELVVETSTVKSHLTRILPKIGARDRVQVVVWAHRNGLAG</sequence>
<keyword evidence="1 5" id="KW-0597">Phosphoprotein</keyword>
<evidence type="ECO:0000256" key="3">
    <source>
        <dbReference type="ARBA" id="ARBA00023125"/>
    </source>
</evidence>
<gene>
    <name evidence="8" type="ORF">J5A53_13140</name>
</gene>
<dbReference type="PROSITE" id="PS50110">
    <property type="entry name" value="RESPONSE_REGULATORY"/>
    <property type="match status" value="1"/>
</dbReference>
<dbReference type="InterPro" id="IPR058245">
    <property type="entry name" value="NreC/VraR/RcsB-like_REC"/>
</dbReference>
<feature type="domain" description="Response regulatory" evidence="7">
    <location>
        <begin position="3"/>
        <end position="121"/>
    </location>
</feature>
<dbReference type="InterPro" id="IPR039420">
    <property type="entry name" value="WalR-like"/>
</dbReference>
<dbReference type="Pfam" id="PF00196">
    <property type="entry name" value="GerE"/>
    <property type="match status" value="1"/>
</dbReference>
<dbReference type="Gene3D" id="3.40.50.2300">
    <property type="match status" value="1"/>
</dbReference>
<dbReference type="GO" id="GO:0003677">
    <property type="term" value="F:DNA binding"/>
    <property type="evidence" value="ECO:0007669"/>
    <property type="project" value="UniProtKB-KW"/>
</dbReference>
<keyword evidence="4" id="KW-0804">Transcription</keyword>
<evidence type="ECO:0000313" key="9">
    <source>
        <dbReference type="Proteomes" id="UP000677180"/>
    </source>
</evidence>
<dbReference type="InterPro" id="IPR001789">
    <property type="entry name" value="Sig_transdc_resp-reg_receiver"/>
</dbReference>
<protein>
    <submittedName>
        <fullName evidence="8">Response regulator transcription factor</fullName>
    </submittedName>
</protein>
<evidence type="ECO:0000256" key="4">
    <source>
        <dbReference type="ARBA" id="ARBA00023163"/>
    </source>
</evidence>
<dbReference type="PRINTS" id="PR00038">
    <property type="entry name" value="HTHLUXR"/>
</dbReference>
<dbReference type="InterPro" id="IPR016032">
    <property type="entry name" value="Sig_transdc_resp-reg_C-effctor"/>
</dbReference>
<dbReference type="Pfam" id="PF00072">
    <property type="entry name" value="Response_reg"/>
    <property type="match status" value="1"/>
</dbReference>
<dbReference type="RefSeq" id="WP_014845640.1">
    <property type="nucleotide sequence ID" value="NZ_CP040007.1"/>
</dbReference>
<dbReference type="PROSITE" id="PS00622">
    <property type="entry name" value="HTH_LUXR_1"/>
    <property type="match status" value="1"/>
</dbReference>
<dbReference type="SUPFAM" id="SSF46894">
    <property type="entry name" value="C-terminal effector domain of the bipartite response regulators"/>
    <property type="match status" value="1"/>
</dbReference>
<dbReference type="InterPro" id="IPR011006">
    <property type="entry name" value="CheY-like_superfamily"/>
</dbReference>
<dbReference type="PANTHER" id="PTHR43214">
    <property type="entry name" value="TWO-COMPONENT RESPONSE REGULATOR"/>
    <property type="match status" value="1"/>
</dbReference>
<dbReference type="CDD" id="cd17535">
    <property type="entry name" value="REC_NarL-like"/>
    <property type="match status" value="1"/>
</dbReference>
<evidence type="ECO:0000259" key="7">
    <source>
        <dbReference type="PROSITE" id="PS50110"/>
    </source>
</evidence>
<name>A0AB37HTQ6_9ACTN</name>
<dbReference type="InterPro" id="IPR000792">
    <property type="entry name" value="Tscrpt_reg_LuxR_C"/>
</dbReference>